<evidence type="ECO:0000256" key="5">
    <source>
        <dbReference type="RuleBase" id="RU361279"/>
    </source>
</evidence>
<evidence type="ECO:0000256" key="3">
    <source>
        <dbReference type="ARBA" id="ARBA00022840"/>
    </source>
</evidence>
<feature type="binding site" evidence="4">
    <location>
        <begin position="4"/>
        <end position="8"/>
    </location>
    <ligand>
        <name>ATP</name>
        <dbReference type="ChEBI" id="CHEBI:30616"/>
    </ligand>
</feature>
<reference evidence="6 7" key="1">
    <citation type="submission" date="2016-10" db="EMBL/GenBank/DDBJ databases">
        <authorList>
            <person name="de Groot N.N."/>
        </authorList>
    </citation>
    <scope>NUCLEOTIDE SEQUENCE [LARGE SCALE GENOMIC DNA]</scope>
    <source>
        <strain evidence="6 7">CGMCC 1.7727</strain>
    </source>
</reference>
<evidence type="ECO:0000313" key="6">
    <source>
        <dbReference type="EMBL" id="SER17015.1"/>
    </source>
</evidence>
<dbReference type="PIRSF" id="PIRSF006806">
    <property type="entry name" value="FTHF_cligase"/>
    <property type="match status" value="1"/>
</dbReference>
<dbReference type="GO" id="GO:0035999">
    <property type="term" value="P:tetrahydrofolate interconversion"/>
    <property type="evidence" value="ECO:0007669"/>
    <property type="project" value="TreeGrafter"/>
</dbReference>
<dbReference type="SUPFAM" id="SSF100950">
    <property type="entry name" value="NagB/RpiA/CoA transferase-like"/>
    <property type="match status" value="1"/>
</dbReference>
<evidence type="ECO:0000256" key="4">
    <source>
        <dbReference type="PIRSR" id="PIRSR006806-1"/>
    </source>
</evidence>
<keyword evidence="2 4" id="KW-0547">Nucleotide-binding</keyword>
<comment type="similarity">
    <text evidence="1 5">Belongs to the 5-formyltetrahydrofolate cyclo-ligase family.</text>
</comment>
<organism evidence="6 7">
    <name type="scientific">Gracilibacillus ureilyticus</name>
    <dbReference type="NCBI Taxonomy" id="531814"/>
    <lineage>
        <taxon>Bacteria</taxon>
        <taxon>Bacillati</taxon>
        <taxon>Bacillota</taxon>
        <taxon>Bacilli</taxon>
        <taxon>Bacillales</taxon>
        <taxon>Bacillaceae</taxon>
        <taxon>Gracilibacillus</taxon>
    </lineage>
</organism>
<dbReference type="EMBL" id="FOGL01000001">
    <property type="protein sequence ID" value="SER17015.1"/>
    <property type="molecule type" value="Genomic_DNA"/>
</dbReference>
<name>A0A1H9M0P5_9BACI</name>
<sequence length="196" mass="22523">MNEKGMIRDEMKQLLQKHENKNQTEYRIISNLINFNIWKNAKAVGITIARKTEWNTSSIIELAWDTGKKVGIPRCTPRTAEMVFYQVTSFDQLENVYLDLFEPDPQKCPEMEHCKIDVMIVPGLVFDLSGHRIGYGGGYYDRYLTKFQGIKIALAAEFQVIDHIHSEAHDIPVDYIVTETAIIDCNIHKKKSSGEN</sequence>
<keyword evidence="5" id="KW-0479">Metal-binding</keyword>
<dbReference type="GO" id="GO:0009396">
    <property type="term" value="P:folic acid-containing compound biosynthetic process"/>
    <property type="evidence" value="ECO:0007669"/>
    <property type="project" value="TreeGrafter"/>
</dbReference>
<dbReference type="EC" id="6.3.3.2" evidence="5"/>
<dbReference type="Pfam" id="PF01812">
    <property type="entry name" value="5-FTHF_cyc-lig"/>
    <property type="match status" value="1"/>
</dbReference>
<dbReference type="NCBIfam" id="TIGR02727">
    <property type="entry name" value="MTHFS_bact"/>
    <property type="match status" value="1"/>
</dbReference>
<feature type="binding site" evidence="4">
    <location>
        <begin position="132"/>
        <end position="140"/>
    </location>
    <ligand>
        <name>ATP</name>
        <dbReference type="ChEBI" id="CHEBI:30616"/>
    </ligand>
</feature>
<dbReference type="InterPro" id="IPR024185">
    <property type="entry name" value="FTHF_cligase-like_sf"/>
</dbReference>
<accession>A0A1H9M0P5</accession>
<comment type="cofactor">
    <cofactor evidence="5">
        <name>Mg(2+)</name>
        <dbReference type="ChEBI" id="CHEBI:18420"/>
    </cofactor>
</comment>
<dbReference type="PANTHER" id="PTHR23407">
    <property type="entry name" value="ATPASE INHIBITOR/5-FORMYLTETRAHYDROFOLATE CYCLO-LIGASE"/>
    <property type="match status" value="1"/>
</dbReference>
<dbReference type="GO" id="GO:0030272">
    <property type="term" value="F:5-formyltetrahydrofolate cyclo-ligase activity"/>
    <property type="evidence" value="ECO:0007669"/>
    <property type="project" value="UniProtKB-EC"/>
</dbReference>
<feature type="binding site" evidence="4">
    <location>
        <position position="48"/>
    </location>
    <ligand>
        <name>substrate</name>
    </ligand>
</feature>
<dbReference type="AlphaFoldDB" id="A0A1H9M0P5"/>
<dbReference type="PANTHER" id="PTHR23407:SF1">
    <property type="entry name" value="5-FORMYLTETRAHYDROFOLATE CYCLO-LIGASE"/>
    <property type="match status" value="1"/>
</dbReference>
<evidence type="ECO:0000256" key="2">
    <source>
        <dbReference type="ARBA" id="ARBA00022741"/>
    </source>
</evidence>
<dbReference type="GO" id="GO:0046872">
    <property type="term" value="F:metal ion binding"/>
    <property type="evidence" value="ECO:0007669"/>
    <property type="project" value="UniProtKB-KW"/>
</dbReference>
<evidence type="ECO:0000313" key="7">
    <source>
        <dbReference type="Proteomes" id="UP000199687"/>
    </source>
</evidence>
<dbReference type="InterPro" id="IPR037171">
    <property type="entry name" value="NagB/RpiA_transferase-like"/>
</dbReference>
<gene>
    <name evidence="6" type="ORF">SAMN04487944_101485</name>
</gene>
<keyword evidence="6" id="KW-0436">Ligase</keyword>
<dbReference type="STRING" id="531814.SAMN04487944_101485"/>
<keyword evidence="7" id="KW-1185">Reference proteome</keyword>
<keyword evidence="3 4" id="KW-0067">ATP-binding</keyword>
<protein>
    <recommendedName>
        <fullName evidence="5">5-formyltetrahydrofolate cyclo-ligase</fullName>
        <ecNumber evidence="5">6.3.3.2</ecNumber>
    </recommendedName>
</protein>
<dbReference type="Proteomes" id="UP000199687">
    <property type="component" value="Unassembled WGS sequence"/>
</dbReference>
<comment type="catalytic activity">
    <reaction evidence="5">
        <text>(6S)-5-formyl-5,6,7,8-tetrahydrofolate + ATP = (6R)-5,10-methenyltetrahydrofolate + ADP + phosphate</text>
        <dbReference type="Rhea" id="RHEA:10488"/>
        <dbReference type="ChEBI" id="CHEBI:30616"/>
        <dbReference type="ChEBI" id="CHEBI:43474"/>
        <dbReference type="ChEBI" id="CHEBI:57455"/>
        <dbReference type="ChEBI" id="CHEBI:57457"/>
        <dbReference type="ChEBI" id="CHEBI:456216"/>
        <dbReference type="EC" id="6.3.3.2"/>
    </reaction>
</comment>
<dbReference type="InterPro" id="IPR002698">
    <property type="entry name" value="FTHF_cligase"/>
</dbReference>
<dbReference type="RefSeq" id="WP_175480327.1">
    <property type="nucleotide sequence ID" value="NZ_FOGL01000001.1"/>
</dbReference>
<proteinExistence type="inferred from homology"/>
<dbReference type="Gene3D" id="3.40.50.10420">
    <property type="entry name" value="NagB/RpiA/CoA transferase-like"/>
    <property type="match status" value="1"/>
</dbReference>
<evidence type="ECO:0000256" key="1">
    <source>
        <dbReference type="ARBA" id="ARBA00010638"/>
    </source>
</evidence>
<keyword evidence="5" id="KW-0460">Magnesium</keyword>
<feature type="binding site" evidence="4">
    <location>
        <position position="53"/>
    </location>
    <ligand>
        <name>substrate</name>
    </ligand>
</feature>
<dbReference type="GO" id="GO:0005524">
    <property type="term" value="F:ATP binding"/>
    <property type="evidence" value="ECO:0007669"/>
    <property type="project" value="UniProtKB-KW"/>
</dbReference>